<feature type="non-terminal residue" evidence="2">
    <location>
        <position position="1"/>
    </location>
</feature>
<keyword evidence="3" id="KW-1185">Reference proteome</keyword>
<gene>
    <name evidence="2" type="ORF">PCOR1329_LOCUS30078</name>
</gene>
<accession>A0ABN9SJD5</accession>
<evidence type="ECO:0000313" key="3">
    <source>
        <dbReference type="Proteomes" id="UP001189429"/>
    </source>
</evidence>
<reference evidence="2" key="1">
    <citation type="submission" date="2023-10" db="EMBL/GenBank/DDBJ databases">
        <authorList>
            <person name="Chen Y."/>
            <person name="Shah S."/>
            <person name="Dougan E. K."/>
            <person name="Thang M."/>
            <person name="Chan C."/>
        </authorList>
    </citation>
    <scope>NUCLEOTIDE SEQUENCE [LARGE SCALE GENOMIC DNA]</scope>
</reference>
<comment type="caution">
    <text evidence="2">The sequence shown here is derived from an EMBL/GenBank/DDBJ whole genome shotgun (WGS) entry which is preliminary data.</text>
</comment>
<feature type="region of interest" description="Disordered" evidence="1">
    <location>
        <begin position="171"/>
        <end position="190"/>
    </location>
</feature>
<proteinExistence type="predicted"/>
<protein>
    <submittedName>
        <fullName evidence="2">Uncharacterized protein</fullName>
    </submittedName>
</protein>
<name>A0ABN9SJD5_9DINO</name>
<feature type="non-terminal residue" evidence="2">
    <location>
        <position position="208"/>
    </location>
</feature>
<dbReference type="Proteomes" id="UP001189429">
    <property type="component" value="Unassembled WGS sequence"/>
</dbReference>
<feature type="compositionally biased region" description="Low complexity" evidence="1">
    <location>
        <begin position="37"/>
        <end position="50"/>
    </location>
</feature>
<evidence type="ECO:0000256" key="1">
    <source>
        <dbReference type="SAM" id="MobiDB-lite"/>
    </source>
</evidence>
<feature type="compositionally biased region" description="Low complexity" evidence="1">
    <location>
        <begin position="81"/>
        <end position="94"/>
    </location>
</feature>
<feature type="compositionally biased region" description="Basic residues" evidence="1">
    <location>
        <begin position="1"/>
        <end position="12"/>
    </location>
</feature>
<feature type="compositionally biased region" description="Low complexity" evidence="1">
    <location>
        <begin position="20"/>
        <end position="29"/>
    </location>
</feature>
<sequence>VLVWGRHGRWRRPVPERGRGAQPQAAGPRGPVPGPQPAAGAGLAAARGAGDQVDQRPHQQDRHAVPEERRAGRPLRRLLLRGRAPGAGAEARAPGPRPGGGPLRAAVPGVRGRRRPGALRPRRARRMPAGLRGARGPRLTDLLSGAERRGGAVACCKPLAVLVELMRPEGARQPAPGAGEVEGDPGGAWRPHPPDLGFMCCWSADLGG</sequence>
<evidence type="ECO:0000313" key="2">
    <source>
        <dbReference type="EMBL" id="CAK0831827.1"/>
    </source>
</evidence>
<feature type="compositionally biased region" description="Basic and acidic residues" evidence="1">
    <location>
        <begin position="53"/>
        <end position="71"/>
    </location>
</feature>
<dbReference type="EMBL" id="CAUYUJ010011467">
    <property type="protein sequence ID" value="CAK0831827.1"/>
    <property type="molecule type" value="Genomic_DNA"/>
</dbReference>
<organism evidence="2 3">
    <name type="scientific">Prorocentrum cordatum</name>
    <dbReference type="NCBI Taxonomy" id="2364126"/>
    <lineage>
        <taxon>Eukaryota</taxon>
        <taxon>Sar</taxon>
        <taxon>Alveolata</taxon>
        <taxon>Dinophyceae</taxon>
        <taxon>Prorocentrales</taxon>
        <taxon>Prorocentraceae</taxon>
        <taxon>Prorocentrum</taxon>
    </lineage>
</organism>
<feature type="region of interest" description="Disordered" evidence="1">
    <location>
        <begin position="1"/>
        <end position="119"/>
    </location>
</feature>